<dbReference type="GO" id="GO:0036158">
    <property type="term" value="P:outer dynein arm assembly"/>
    <property type="evidence" value="ECO:0007669"/>
    <property type="project" value="InterPro"/>
</dbReference>
<feature type="compositionally biased region" description="Acidic residues" evidence="2">
    <location>
        <begin position="501"/>
        <end position="511"/>
    </location>
</feature>
<feature type="region of interest" description="Disordered" evidence="2">
    <location>
        <begin position="20"/>
        <end position="46"/>
    </location>
</feature>
<dbReference type="Proteomes" id="UP001162640">
    <property type="component" value="Unassembled WGS sequence"/>
</dbReference>
<dbReference type="PANTHER" id="PTHR46518:SF1">
    <property type="entry name" value="OUTER DYNEIN ARM-DOCKING COMPLEX SUBUNIT 3"/>
    <property type="match status" value="1"/>
</dbReference>
<proteinExistence type="predicted"/>
<feature type="region of interest" description="Disordered" evidence="2">
    <location>
        <begin position="490"/>
        <end position="519"/>
    </location>
</feature>
<evidence type="ECO:0000313" key="4">
    <source>
        <dbReference type="Proteomes" id="UP001162640"/>
    </source>
</evidence>
<dbReference type="PANTHER" id="PTHR46518">
    <property type="entry name" value="COILED-COIL DOMAIN-CONTAINING PROTEIN 151"/>
    <property type="match status" value="1"/>
</dbReference>
<reference evidence="4" key="1">
    <citation type="journal article" date="2023" name="Commun. Biol.">
        <title>Genome analysis of Parmales, the sister group of diatoms, reveals the evolutionary specialization of diatoms from phago-mixotrophs to photoautotrophs.</title>
        <authorList>
            <person name="Ban H."/>
            <person name="Sato S."/>
            <person name="Yoshikawa S."/>
            <person name="Yamada K."/>
            <person name="Nakamura Y."/>
            <person name="Ichinomiya M."/>
            <person name="Sato N."/>
            <person name="Blanc-Mathieu R."/>
            <person name="Endo H."/>
            <person name="Kuwata A."/>
            <person name="Ogata H."/>
        </authorList>
    </citation>
    <scope>NUCLEOTIDE SEQUENCE [LARGE SCALE GENOMIC DNA]</scope>
</reference>
<sequence length="671" mass="75616">MSLTTAVADVAMEATGELGKSLSGTAKGRKHSGKKLAPLNPDPPKRFTKKDLLEACRKQAPAFDQSALILRRKMRLNNVTPGVRAEDPDVGSQVKVMDNGVKTNAKKFNEYKLIADRLTTEWQLKCDELADLKKDEEALDQMINCTNPESKRIQELLVDIEKCNAKTEKKIQYRLQLNHMYSRLQRNSVSLDAHINAMEDTHGASEKELLHCENLMREIEAGRTKAIRDFEASEAAVQIERNDRLRIIGSKKNEAVNASKMEKWRNDTEKSRQELAQSLKGDLNQEEEAKLVKTLFEKEKEVLEWKAEFEQTQVVVNKLERAFREIKDATGVNSLREMVNKFSNHQEHRDRLAMEKKDAEDRLAAGKKALDKARQEFDNVKEVGFGDTDFNRDIRDKKMEEIMQEKMESKVVRATCERLEKVLVGLRQGGMGLYQRLLAYHPTLCEGGELPQLNESATTSAIEAAYDTLKMLTLTETVLGKMIDHIGGGEGSPSRFSVLPNEDENSIEDDGTIGTSNAEEESIEETANLGPANIRIVRKVAGEDEDKGAFEGDEERGDNFDDLSIDDSEAVENMVPSRTFLKMSSGRQAGEARRQAEAELKRARYQEKLDAADEKERLMLTSTTALQKQQALANSRLAKHHHPVGLPKSLTVRDDAMTKAQVFMTEMPHLD</sequence>
<dbReference type="EMBL" id="BLQM01000263">
    <property type="protein sequence ID" value="GMH79251.1"/>
    <property type="molecule type" value="Genomic_DNA"/>
</dbReference>
<dbReference type="AlphaFoldDB" id="A0A9W7AUD8"/>
<dbReference type="GO" id="GO:0036064">
    <property type="term" value="C:ciliary basal body"/>
    <property type="evidence" value="ECO:0007669"/>
    <property type="project" value="TreeGrafter"/>
</dbReference>
<feature type="coiled-coil region" evidence="1">
    <location>
        <begin position="342"/>
        <end position="376"/>
    </location>
</feature>
<evidence type="ECO:0000313" key="3">
    <source>
        <dbReference type="EMBL" id="GMH79251.1"/>
    </source>
</evidence>
<evidence type="ECO:0000256" key="1">
    <source>
        <dbReference type="SAM" id="Coils"/>
    </source>
</evidence>
<dbReference type="GO" id="GO:0035253">
    <property type="term" value="C:ciliary rootlet"/>
    <property type="evidence" value="ECO:0007669"/>
    <property type="project" value="TreeGrafter"/>
</dbReference>
<accession>A0A9W7AUD8</accession>
<name>A0A9W7AUD8_9STRA</name>
<dbReference type="InterPro" id="IPR033192">
    <property type="entry name" value="ODAD3"/>
</dbReference>
<dbReference type="GO" id="GO:0003341">
    <property type="term" value="P:cilium movement"/>
    <property type="evidence" value="ECO:0007669"/>
    <property type="project" value="InterPro"/>
</dbReference>
<protein>
    <submittedName>
        <fullName evidence="3">Uncharacterized protein</fullName>
    </submittedName>
</protein>
<dbReference type="GO" id="GO:0097542">
    <property type="term" value="C:ciliary tip"/>
    <property type="evidence" value="ECO:0007669"/>
    <property type="project" value="TreeGrafter"/>
</dbReference>
<organism evidence="3 4">
    <name type="scientific">Triparma laevis f. inornata</name>
    <dbReference type="NCBI Taxonomy" id="1714386"/>
    <lineage>
        <taxon>Eukaryota</taxon>
        <taxon>Sar</taxon>
        <taxon>Stramenopiles</taxon>
        <taxon>Ochrophyta</taxon>
        <taxon>Bolidophyceae</taxon>
        <taxon>Parmales</taxon>
        <taxon>Triparmaceae</taxon>
        <taxon>Triparma</taxon>
    </lineage>
</organism>
<evidence type="ECO:0000256" key="2">
    <source>
        <dbReference type="SAM" id="MobiDB-lite"/>
    </source>
</evidence>
<keyword evidence="1" id="KW-0175">Coiled coil</keyword>
<gene>
    <name evidence="3" type="ORF">TL16_g08080</name>
</gene>
<comment type="caution">
    <text evidence="3">The sequence shown here is derived from an EMBL/GenBank/DDBJ whole genome shotgun (WGS) entry which is preliminary data.</text>
</comment>